<keyword evidence="3 6" id="KW-0326">Glycosidase</keyword>
<reference evidence="7 8" key="1">
    <citation type="submission" date="2014-12" db="EMBL/GenBank/DDBJ databases">
        <title>Draft genome sequences of 29 type strains of Enterococci.</title>
        <authorList>
            <person name="Zhong Z."/>
            <person name="Sun Z."/>
            <person name="Liu W."/>
            <person name="Zhang W."/>
            <person name="Zhang H."/>
        </authorList>
    </citation>
    <scope>NUCLEOTIDE SEQUENCE [LARGE SCALE GENOMIC DNA]</scope>
    <source>
        <strain evidence="7 8">DSM 17029</strain>
    </source>
</reference>
<gene>
    <name evidence="7" type="ORF">RU97_GL002216</name>
</gene>
<dbReference type="PROSITE" id="PS00653">
    <property type="entry name" value="GLYCOSYL_HYDROL_F1_2"/>
    <property type="match status" value="1"/>
</dbReference>
<evidence type="ECO:0000256" key="5">
    <source>
        <dbReference type="RuleBase" id="RU003690"/>
    </source>
</evidence>
<keyword evidence="2 6" id="KW-0378">Hydrolase</keyword>
<evidence type="ECO:0000256" key="2">
    <source>
        <dbReference type="ARBA" id="ARBA00022801"/>
    </source>
</evidence>
<dbReference type="EMBL" id="JXKH01000005">
    <property type="protein sequence ID" value="OJG18143.1"/>
    <property type="molecule type" value="Genomic_DNA"/>
</dbReference>
<organism evidence="7 8">
    <name type="scientific">Enterococcus canis</name>
    <dbReference type="NCBI Taxonomy" id="214095"/>
    <lineage>
        <taxon>Bacteria</taxon>
        <taxon>Bacillati</taxon>
        <taxon>Bacillota</taxon>
        <taxon>Bacilli</taxon>
        <taxon>Lactobacillales</taxon>
        <taxon>Enterococcaceae</taxon>
        <taxon>Enterococcus</taxon>
    </lineage>
</organism>
<dbReference type="GO" id="GO:0005829">
    <property type="term" value="C:cytosol"/>
    <property type="evidence" value="ECO:0007669"/>
    <property type="project" value="TreeGrafter"/>
</dbReference>
<dbReference type="GO" id="GO:0008422">
    <property type="term" value="F:beta-glucosidase activity"/>
    <property type="evidence" value="ECO:0007669"/>
    <property type="project" value="TreeGrafter"/>
</dbReference>
<evidence type="ECO:0000313" key="7">
    <source>
        <dbReference type="EMBL" id="OJG18143.1"/>
    </source>
</evidence>
<accession>A0A1L8REI5</accession>
<dbReference type="SUPFAM" id="SSF51445">
    <property type="entry name" value="(Trans)glycosidases"/>
    <property type="match status" value="1"/>
</dbReference>
<dbReference type="FunFam" id="3.20.20.80:FF:000004">
    <property type="entry name" value="Beta-glucosidase 6-phospho-beta-glucosidase"/>
    <property type="match status" value="1"/>
</dbReference>
<dbReference type="Pfam" id="PF00232">
    <property type="entry name" value="Glyco_hydro_1"/>
    <property type="match status" value="1"/>
</dbReference>
<dbReference type="InterPro" id="IPR017853">
    <property type="entry name" value="GH"/>
</dbReference>
<comment type="caution">
    <text evidence="7">The sequence shown here is derived from an EMBL/GenBank/DDBJ whole genome shotgun (WGS) entry which is preliminary data.</text>
</comment>
<dbReference type="Proteomes" id="UP000181884">
    <property type="component" value="Unassembled WGS sequence"/>
</dbReference>
<keyword evidence="8" id="KW-1185">Reference proteome</keyword>
<comment type="similarity">
    <text evidence="1 5">Belongs to the glycosyl hydrolase 1 family.</text>
</comment>
<dbReference type="STRING" id="214095.RU97_GL002216"/>
<evidence type="ECO:0000256" key="6">
    <source>
        <dbReference type="RuleBase" id="RU004468"/>
    </source>
</evidence>
<protein>
    <submittedName>
        <fullName evidence="7">6-phospho-beta-glucosidase</fullName>
    </submittedName>
</protein>
<dbReference type="InterPro" id="IPR018120">
    <property type="entry name" value="Glyco_hydro_1_AS"/>
</dbReference>
<dbReference type="RefSeq" id="WP_067393641.1">
    <property type="nucleotide sequence ID" value="NZ_JXKH01000005.1"/>
</dbReference>
<dbReference type="InterPro" id="IPR001360">
    <property type="entry name" value="Glyco_hydro_1"/>
</dbReference>
<dbReference type="PANTHER" id="PTHR10353">
    <property type="entry name" value="GLYCOSYL HYDROLASE"/>
    <property type="match status" value="1"/>
</dbReference>
<dbReference type="AlphaFoldDB" id="A0A1L8REI5"/>
<dbReference type="PROSITE" id="PS00572">
    <property type="entry name" value="GLYCOSYL_HYDROL_F1_1"/>
    <property type="match status" value="1"/>
</dbReference>
<feature type="active site" description="Nucleophile" evidence="4">
    <location>
        <position position="356"/>
    </location>
</feature>
<evidence type="ECO:0000313" key="8">
    <source>
        <dbReference type="Proteomes" id="UP000181884"/>
    </source>
</evidence>
<dbReference type="GO" id="GO:0016052">
    <property type="term" value="P:carbohydrate catabolic process"/>
    <property type="evidence" value="ECO:0007669"/>
    <property type="project" value="TreeGrafter"/>
</dbReference>
<sequence>MVQKDFLWGASTSAYQVEGAWNEDGKGLSVQDIKKLPENTSDFKVAADHYHHYQEDVALFKELGLKAYRFSIAWTRILPDGTGAVNPKGIQFYSDLIDELLAAGIEPIVTVYHFDLPAKLAEQGGWSNRATIDAFVHYCNVLFEHFGDRINYWLTINEQNMMVLASSAVLAGTKTLQENFQENHHMLIAQAQVMKDYHDKGYPGKIGPAPNIAYINPASSDPEDVLAAQRFNAIRNWLYLDMPVFGRYNHQAWDMLKALDATPIFAEGDAEILAAGRCDFIAFNYYNTNTVKAYPADAEMLEGDQQGGFGIPGFFQSHRNDHLPMTEFGWEIDPVGFRTTIHEIYSRYHLPMIVTENGLGGRDIVEDGAIHDQYRIDYLSAHIREMEKAIAEGADVFGYCPWSAIDVISTHEGMRKRYGFIYVNRADFDLKDLARYKKDSFYWYQTIIQQGGLDS</sequence>
<evidence type="ECO:0000256" key="4">
    <source>
        <dbReference type="PROSITE-ProRule" id="PRU10055"/>
    </source>
</evidence>
<name>A0A1L8REI5_9ENTE</name>
<evidence type="ECO:0000256" key="1">
    <source>
        <dbReference type="ARBA" id="ARBA00010838"/>
    </source>
</evidence>
<evidence type="ECO:0000256" key="3">
    <source>
        <dbReference type="ARBA" id="ARBA00023295"/>
    </source>
</evidence>
<dbReference type="Gene3D" id="3.20.20.80">
    <property type="entry name" value="Glycosidases"/>
    <property type="match status" value="1"/>
</dbReference>
<dbReference type="PANTHER" id="PTHR10353:SF136">
    <property type="entry name" value="ARYL-PHOSPHO-BETA-D-GLUCOSIDASE BGLC"/>
    <property type="match status" value="1"/>
</dbReference>
<dbReference type="InterPro" id="IPR033132">
    <property type="entry name" value="GH_1_N_CS"/>
</dbReference>
<proteinExistence type="inferred from homology"/>
<dbReference type="PRINTS" id="PR00131">
    <property type="entry name" value="GLHYDRLASE1"/>
</dbReference>